<dbReference type="PROSITE" id="PS50158">
    <property type="entry name" value="ZF_CCHC"/>
    <property type="match status" value="1"/>
</dbReference>
<proteinExistence type="predicted"/>
<dbReference type="InterPro" id="IPR001878">
    <property type="entry name" value="Znf_CCHC"/>
</dbReference>
<feature type="region of interest" description="Disordered" evidence="2">
    <location>
        <begin position="274"/>
        <end position="330"/>
    </location>
</feature>
<keyword evidence="1" id="KW-0479">Metal-binding</keyword>
<evidence type="ECO:0000313" key="4">
    <source>
        <dbReference type="EMBL" id="SPC85672.1"/>
    </source>
</evidence>
<dbReference type="InterPro" id="IPR040256">
    <property type="entry name" value="At4g02000-like"/>
</dbReference>
<evidence type="ECO:0000256" key="2">
    <source>
        <dbReference type="SAM" id="MobiDB-lite"/>
    </source>
</evidence>
<feature type="compositionally biased region" description="Low complexity" evidence="2">
    <location>
        <begin position="410"/>
        <end position="422"/>
    </location>
</feature>
<dbReference type="GO" id="GO:0003676">
    <property type="term" value="F:nucleic acid binding"/>
    <property type="evidence" value="ECO:0007669"/>
    <property type="project" value="InterPro"/>
</dbReference>
<keyword evidence="1" id="KW-0862">Zinc</keyword>
<feature type="compositionally biased region" description="Basic and acidic residues" evidence="2">
    <location>
        <begin position="423"/>
        <end position="433"/>
    </location>
</feature>
<dbReference type="Pfam" id="PF14111">
    <property type="entry name" value="DUF4283"/>
    <property type="match status" value="1"/>
</dbReference>
<organism evidence="4">
    <name type="scientific">Fagus sylvatica</name>
    <name type="common">Beechnut</name>
    <dbReference type="NCBI Taxonomy" id="28930"/>
    <lineage>
        <taxon>Eukaryota</taxon>
        <taxon>Viridiplantae</taxon>
        <taxon>Streptophyta</taxon>
        <taxon>Embryophyta</taxon>
        <taxon>Tracheophyta</taxon>
        <taxon>Spermatophyta</taxon>
        <taxon>Magnoliopsida</taxon>
        <taxon>eudicotyledons</taxon>
        <taxon>Gunneridae</taxon>
        <taxon>Pentapetalae</taxon>
        <taxon>rosids</taxon>
        <taxon>fabids</taxon>
        <taxon>Fagales</taxon>
        <taxon>Fagaceae</taxon>
        <taxon>Fagus</taxon>
    </lineage>
</organism>
<feature type="domain" description="CCHC-type" evidence="3">
    <location>
        <begin position="216"/>
        <end position="230"/>
    </location>
</feature>
<keyword evidence="1" id="KW-0863">Zinc-finger</keyword>
<evidence type="ECO:0000256" key="1">
    <source>
        <dbReference type="PROSITE-ProRule" id="PRU00047"/>
    </source>
</evidence>
<dbReference type="GO" id="GO:0008270">
    <property type="term" value="F:zinc ion binding"/>
    <property type="evidence" value="ECO:0007669"/>
    <property type="project" value="UniProtKB-KW"/>
</dbReference>
<dbReference type="InterPro" id="IPR025558">
    <property type="entry name" value="DUF4283"/>
</dbReference>
<reference evidence="4" key="1">
    <citation type="submission" date="2018-02" db="EMBL/GenBank/DDBJ databases">
        <authorList>
            <person name="Cohen D.B."/>
            <person name="Kent A.D."/>
        </authorList>
    </citation>
    <scope>NUCLEOTIDE SEQUENCE</scope>
</reference>
<accession>A0A2N9FEP7</accession>
<feature type="region of interest" description="Disordered" evidence="2">
    <location>
        <begin position="361"/>
        <end position="433"/>
    </location>
</feature>
<evidence type="ECO:0000259" key="3">
    <source>
        <dbReference type="PROSITE" id="PS50158"/>
    </source>
</evidence>
<feature type="compositionally biased region" description="Polar residues" evidence="2">
    <location>
        <begin position="306"/>
        <end position="315"/>
    </location>
</feature>
<dbReference type="AlphaFoldDB" id="A0A2N9FEP7"/>
<protein>
    <recommendedName>
        <fullName evidence="3">CCHC-type domain-containing protein</fullName>
    </recommendedName>
</protein>
<feature type="compositionally biased region" description="Low complexity" evidence="2">
    <location>
        <begin position="374"/>
        <end position="386"/>
    </location>
</feature>
<dbReference type="PANTHER" id="PTHR31286">
    <property type="entry name" value="GLYCINE-RICH CELL WALL STRUCTURAL PROTEIN 1.8-LIKE"/>
    <property type="match status" value="1"/>
</dbReference>
<dbReference type="PANTHER" id="PTHR31286:SF99">
    <property type="entry name" value="DUF4283 DOMAIN-CONTAINING PROTEIN"/>
    <property type="match status" value="1"/>
</dbReference>
<sequence length="557" mass="61892">MDCEFSEVSEISREEEAELKRSTKKVKENPTISQARAFPTGRSKRRKIRLLRMFRRLLMELLLSSSPKIPRIMGLWKPVGRLDCVDLGHDFFLIRFGLVEDFDRVLKNGPWFIGEHYLTIRPWQPNFKPSTANCSSVAVWARLPELPIEYYEESVLRSIGSAIGPVLKIDAQTAIESRGKYARICVQVNLDDPLIQAMRLDNFYQYVIYESLYLLCFSCGRLGHRKGNCPYSIKEPIQAFVEEVVVLEVDKTDELAGNIENDYGPWSIVQRRKSSCRPNNKKTFSPNKSEPPSSDILGCDRAHGSRSPSDNSFTDTQERRHSEGKRKLQNQLVSPAGSAGLQPITPNFSFASTITTPKLETQHLPKSFSSPRVSDSLNGKRSSSSKGKAKKHRNGFVKSAGLGNPSQRKNNGSSSGDVGSNKGHPDCDSRVVRPGAHDSLEVHLPTDKGKPSPGLTLVLRSNVATVGKPLVGVLDRPSSTKTGEYISVEDPTVNISGASLVRIKSLRGALRKENCKAKASNAAMARRLQRSLLSSPSRHSLPQVEKAFDQNRAMFST</sequence>
<gene>
    <name evidence="4" type="ORF">FSB_LOCUS13554</name>
</gene>
<name>A0A2N9FEP7_FAGSY</name>
<dbReference type="EMBL" id="OIVN01000793">
    <property type="protein sequence ID" value="SPC85672.1"/>
    <property type="molecule type" value="Genomic_DNA"/>
</dbReference>
<feature type="compositionally biased region" description="Polar residues" evidence="2">
    <location>
        <begin position="276"/>
        <end position="292"/>
    </location>
</feature>